<organism evidence="2 3">
    <name type="scientific">Burkholderia lata (strain ATCC 17760 / DSM 23089 / LMG 22485 / NCIMB 9086 / R18194 / 383)</name>
    <dbReference type="NCBI Taxonomy" id="482957"/>
    <lineage>
        <taxon>Bacteria</taxon>
        <taxon>Pseudomonadati</taxon>
        <taxon>Pseudomonadota</taxon>
        <taxon>Betaproteobacteria</taxon>
        <taxon>Burkholderiales</taxon>
        <taxon>Burkholderiaceae</taxon>
        <taxon>Burkholderia</taxon>
        <taxon>Burkholderia cepacia complex</taxon>
    </lineage>
</organism>
<protein>
    <submittedName>
        <fullName evidence="2">Uncharacterized protein</fullName>
    </submittedName>
</protein>
<sequence>MRGRCRQPAAPAIRCAISSARHSGHRQRAPAAGGVPPGKTGIDAHQHSNGCVRAPQSKLRPQCGHRARRGAERASTTESVMAETLERAGSRPTRQA</sequence>
<name>Q39BX6_BURL3</name>
<feature type="region of interest" description="Disordered" evidence="1">
    <location>
        <begin position="18"/>
        <end position="96"/>
    </location>
</feature>
<gene>
    <name evidence="2" type="ordered locus">Bcep18194_A6446</name>
</gene>
<dbReference type="AlphaFoldDB" id="Q39BX6"/>
<evidence type="ECO:0000313" key="2">
    <source>
        <dbReference type="EMBL" id="ABB10040.1"/>
    </source>
</evidence>
<accession>Q39BX6</accession>
<keyword evidence="3" id="KW-1185">Reference proteome</keyword>
<reference evidence="2" key="1">
    <citation type="submission" date="2009-01" db="EMBL/GenBank/DDBJ databases">
        <title>Complete sequence of chromosome 1 of Burkholderia sp. 383.</title>
        <authorList>
            <consortium name="US DOE Joint Genome Institute"/>
            <person name="Copeland A."/>
            <person name="Lucas S."/>
            <person name="Lapidus A."/>
            <person name="Barry K."/>
            <person name="Detter J.C."/>
            <person name="Glavina T."/>
            <person name="Hammon N."/>
            <person name="Israni S."/>
            <person name="Pitluck S."/>
            <person name="Chain P."/>
            <person name="Malfatti S."/>
            <person name="Shin M."/>
            <person name="Vergez L."/>
            <person name="Schmutz J."/>
            <person name="Larimer F."/>
            <person name="Land M."/>
            <person name="Kyrpides N."/>
            <person name="Lykidis A."/>
            <person name="Richardson P."/>
        </authorList>
    </citation>
    <scope>NUCLEOTIDE SEQUENCE</scope>
    <source>
        <strain evidence="2">383</strain>
    </source>
</reference>
<evidence type="ECO:0000256" key="1">
    <source>
        <dbReference type="SAM" id="MobiDB-lite"/>
    </source>
</evidence>
<evidence type="ECO:0000313" key="3">
    <source>
        <dbReference type="Proteomes" id="UP000002705"/>
    </source>
</evidence>
<dbReference type="EMBL" id="CP000151">
    <property type="protein sequence ID" value="ABB10040.1"/>
    <property type="molecule type" value="Genomic_DNA"/>
</dbReference>
<proteinExistence type="predicted"/>
<dbReference type="HOGENOM" id="CLU_2521165_0_0_4"/>
<dbReference type="Proteomes" id="UP000002705">
    <property type="component" value="Chromosome 1"/>
</dbReference>
<dbReference type="KEGG" id="bur:Bcep18194_A6446"/>